<evidence type="ECO:0000256" key="8">
    <source>
        <dbReference type="SAM" id="Phobius"/>
    </source>
</evidence>
<dbReference type="CDD" id="cd06261">
    <property type="entry name" value="TM_PBP2"/>
    <property type="match status" value="1"/>
</dbReference>
<feature type="transmembrane region" description="Helical" evidence="8">
    <location>
        <begin position="132"/>
        <end position="152"/>
    </location>
</feature>
<feature type="domain" description="ABC transmembrane type-1" evidence="9">
    <location>
        <begin position="61"/>
        <end position="249"/>
    </location>
</feature>
<keyword evidence="7 8" id="KW-0472">Membrane</keyword>
<accession>A0ABU0GFX4</accession>
<feature type="transmembrane region" description="Helical" evidence="8">
    <location>
        <begin position="172"/>
        <end position="196"/>
    </location>
</feature>
<evidence type="ECO:0000313" key="11">
    <source>
        <dbReference type="Proteomes" id="UP001238496"/>
    </source>
</evidence>
<proteinExistence type="predicted"/>
<name>A0ABU0GFX4_9HYPH</name>
<comment type="subcellular location">
    <subcellularLocation>
        <location evidence="1">Cell inner membrane</location>
        <topology evidence="1">Multi-pass membrane protein</topology>
    </subcellularLocation>
</comment>
<feature type="transmembrane region" description="Helical" evidence="8">
    <location>
        <begin position="9"/>
        <end position="30"/>
    </location>
</feature>
<evidence type="ECO:0000256" key="5">
    <source>
        <dbReference type="ARBA" id="ARBA00022692"/>
    </source>
</evidence>
<feature type="transmembrane region" description="Helical" evidence="8">
    <location>
        <begin position="60"/>
        <end position="85"/>
    </location>
</feature>
<keyword evidence="3" id="KW-1003">Cell membrane</keyword>
<keyword evidence="4" id="KW-0997">Cell inner membrane</keyword>
<keyword evidence="11" id="KW-1185">Reference proteome</keyword>
<evidence type="ECO:0000256" key="6">
    <source>
        <dbReference type="ARBA" id="ARBA00022989"/>
    </source>
</evidence>
<sequence length="264" mass="28793">MSQVAVRRIFFSVLALLMSAPLLVVLGVSVNERKSLTFPPQGFNLSWYLDLFRLPDWSGALLNSVIVAFLSAALAVAIAFPLAWFNWRYRIGWVKGILAIGLMPFLLPPVITALGFLSFWTQAGLYGQTWTVVISHGIFLVSLPLVSLSLGFGSLDDSLPEAAATMGADNTVILKTIVFPLVRPYVISGFAFAFVVSLNEYLVAYMTVGAVIETLPMKIFNSLRYGYTPVMASASVFFVALTVIIFSLVARFGDLPKLLGAHSK</sequence>
<evidence type="ECO:0000256" key="7">
    <source>
        <dbReference type="ARBA" id="ARBA00023136"/>
    </source>
</evidence>
<evidence type="ECO:0000256" key="4">
    <source>
        <dbReference type="ARBA" id="ARBA00022519"/>
    </source>
</evidence>
<evidence type="ECO:0000259" key="9">
    <source>
        <dbReference type="PROSITE" id="PS50928"/>
    </source>
</evidence>
<dbReference type="PANTHER" id="PTHR43357:SF4">
    <property type="entry name" value="INNER MEMBRANE ABC TRANSPORTER PERMEASE PROTEIN YDCV"/>
    <property type="match status" value="1"/>
</dbReference>
<dbReference type="Gene3D" id="1.10.3720.10">
    <property type="entry name" value="MetI-like"/>
    <property type="match status" value="1"/>
</dbReference>
<feature type="transmembrane region" description="Helical" evidence="8">
    <location>
        <begin position="97"/>
        <end position="120"/>
    </location>
</feature>
<comment type="caution">
    <text evidence="10">The sequence shown here is derived from an EMBL/GenBank/DDBJ whole genome shotgun (WGS) entry which is preliminary data.</text>
</comment>
<evidence type="ECO:0000313" key="10">
    <source>
        <dbReference type="EMBL" id="MDQ0423520.1"/>
    </source>
</evidence>
<reference evidence="10 11" key="1">
    <citation type="submission" date="2023-07" db="EMBL/GenBank/DDBJ databases">
        <title>Genomic Encyclopedia of Type Strains, Phase IV (KMG-IV): sequencing the most valuable type-strain genomes for metagenomic binning, comparative biology and taxonomic classification.</title>
        <authorList>
            <person name="Goeker M."/>
        </authorList>
    </citation>
    <scope>NUCLEOTIDE SEQUENCE [LARGE SCALE GENOMIC DNA]</scope>
    <source>
        <strain evidence="10 11">DSM 1111</strain>
    </source>
</reference>
<dbReference type="PROSITE" id="PS50928">
    <property type="entry name" value="ABC_TM1"/>
    <property type="match status" value="1"/>
</dbReference>
<protein>
    <submittedName>
        <fullName evidence="10">Spermidine/putrescine transport system permease protein</fullName>
    </submittedName>
</protein>
<evidence type="ECO:0000256" key="1">
    <source>
        <dbReference type="ARBA" id="ARBA00004429"/>
    </source>
</evidence>
<keyword evidence="2" id="KW-0813">Transport</keyword>
<dbReference type="InterPro" id="IPR035906">
    <property type="entry name" value="MetI-like_sf"/>
</dbReference>
<dbReference type="PANTHER" id="PTHR43357">
    <property type="entry name" value="INNER MEMBRANE ABC TRANSPORTER PERMEASE PROTEIN YDCV"/>
    <property type="match status" value="1"/>
</dbReference>
<gene>
    <name evidence="10" type="ORF">J2045_004572</name>
</gene>
<keyword evidence="5 8" id="KW-0812">Transmembrane</keyword>
<dbReference type="SUPFAM" id="SSF161098">
    <property type="entry name" value="MetI-like"/>
    <property type="match status" value="1"/>
</dbReference>
<dbReference type="InterPro" id="IPR000515">
    <property type="entry name" value="MetI-like"/>
</dbReference>
<feature type="transmembrane region" description="Helical" evidence="8">
    <location>
        <begin position="227"/>
        <end position="250"/>
    </location>
</feature>
<evidence type="ECO:0000256" key="2">
    <source>
        <dbReference type="ARBA" id="ARBA00022448"/>
    </source>
</evidence>
<dbReference type="EMBL" id="JAUSUW010000022">
    <property type="protein sequence ID" value="MDQ0423520.1"/>
    <property type="molecule type" value="Genomic_DNA"/>
</dbReference>
<organism evidence="10 11">
    <name type="scientific">Peteryoungia aggregata LMG 23059</name>
    <dbReference type="NCBI Taxonomy" id="1368425"/>
    <lineage>
        <taxon>Bacteria</taxon>
        <taxon>Pseudomonadati</taxon>
        <taxon>Pseudomonadota</taxon>
        <taxon>Alphaproteobacteria</taxon>
        <taxon>Hyphomicrobiales</taxon>
        <taxon>Rhizobiaceae</taxon>
        <taxon>Peteryoungia</taxon>
    </lineage>
</organism>
<evidence type="ECO:0000256" key="3">
    <source>
        <dbReference type="ARBA" id="ARBA00022475"/>
    </source>
</evidence>
<keyword evidence="6 8" id="KW-1133">Transmembrane helix</keyword>
<dbReference type="Proteomes" id="UP001238496">
    <property type="component" value="Unassembled WGS sequence"/>
</dbReference>